<proteinExistence type="predicted"/>
<dbReference type="EMBL" id="CP092362">
    <property type="protein sequence ID" value="ULN41644.1"/>
    <property type="molecule type" value="Genomic_DNA"/>
</dbReference>
<dbReference type="Proteomes" id="UP001055337">
    <property type="component" value="Chromosome"/>
</dbReference>
<protein>
    <submittedName>
        <fullName evidence="1">DUF2071 domain-containing protein</fullName>
    </submittedName>
</protein>
<dbReference type="PANTHER" id="PTHR39186">
    <property type="entry name" value="DUF2071 FAMILY PROTEIN"/>
    <property type="match status" value="1"/>
</dbReference>
<keyword evidence="2" id="KW-1185">Reference proteome</keyword>
<evidence type="ECO:0000313" key="2">
    <source>
        <dbReference type="Proteomes" id="UP001055337"/>
    </source>
</evidence>
<organism evidence="1 2">
    <name type="scientific">Mycolicibacterium crocinum</name>
    <dbReference type="NCBI Taxonomy" id="388459"/>
    <lineage>
        <taxon>Bacteria</taxon>
        <taxon>Bacillati</taxon>
        <taxon>Actinomycetota</taxon>
        <taxon>Actinomycetes</taxon>
        <taxon>Mycobacteriales</taxon>
        <taxon>Mycobacteriaceae</taxon>
        <taxon>Mycolicibacterium</taxon>
    </lineage>
</organism>
<evidence type="ECO:0000313" key="1">
    <source>
        <dbReference type="EMBL" id="ULN41644.1"/>
    </source>
</evidence>
<accession>A0ABY3TPJ8</accession>
<dbReference type="RefSeq" id="WP_240178190.1">
    <property type="nucleotide sequence ID" value="NZ_CP092362.2"/>
</dbReference>
<name>A0ABY3TPJ8_9MYCO</name>
<sequence>MSPQGSDPLAGYPVAAPPLRGRVWFDQSWLDLTFVHWPVRPADVAHLYPAGSRPDVFPADGMTYVGLVPFRMGHTKVGAGPAMPYFGAFAETNVRLYSVDDAGRHGVLFRSLETARLAVVPAIRATMGIPYTWARMRVTRTPEVITYDSVRRWPQRGLRSRVAVRPGETVEPTALETWLTARWGAHTRKAGRTWWVPNQHEPWPLQSAQVVDLDDELVAAAGVRTAGEPLRVLYSRSMRTQFGRPIVVV</sequence>
<dbReference type="Pfam" id="PF09844">
    <property type="entry name" value="DUF2071"/>
    <property type="match status" value="1"/>
</dbReference>
<gene>
    <name evidence="1" type="ORF">MI149_00330</name>
</gene>
<reference evidence="1" key="1">
    <citation type="submission" date="2022-08" db="EMBL/GenBank/DDBJ databases">
        <title>Whole genome sequencing of non-tuberculosis mycobacteria type-strains.</title>
        <authorList>
            <person name="Igarashi Y."/>
            <person name="Osugi A."/>
            <person name="Mitarai S."/>
        </authorList>
    </citation>
    <scope>NUCLEOTIDE SEQUENCE</scope>
    <source>
        <strain evidence="1">JCM 16369</strain>
    </source>
</reference>
<dbReference type="InterPro" id="IPR018644">
    <property type="entry name" value="DUF2071"/>
</dbReference>
<dbReference type="InterPro" id="IPR023375">
    <property type="entry name" value="ADC_dom_sf"/>
</dbReference>
<dbReference type="PANTHER" id="PTHR39186:SF1">
    <property type="entry name" value="DUF2071 DOMAIN-CONTAINING PROTEIN"/>
    <property type="match status" value="1"/>
</dbReference>
<dbReference type="SUPFAM" id="SSF160104">
    <property type="entry name" value="Acetoacetate decarboxylase-like"/>
    <property type="match status" value="1"/>
</dbReference>